<feature type="domain" description="IQCH-like ATP-grasp" evidence="1">
    <location>
        <begin position="227"/>
        <end position="269"/>
    </location>
</feature>
<dbReference type="Proteomes" id="UP000281553">
    <property type="component" value="Unassembled WGS sequence"/>
</dbReference>
<evidence type="ECO:0000259" key="1">
    <source>
        <dbReference type="Pfam" id="PF24923"/>
    </source>
</evidence>
<dbReference type="InterPro" id="IPR038752">
    <property type="entry name" value="IQCH"/>
</dbReference>
<dbReference type="PANTHER" id="PTHR14465">
    <property type="entry name" value="IQ DOMAIN-CONTAINING PROTEIN H"/>
    <property type="match status" value="1"/>
</dbReference>
<keyword evidence="3" id="KW-1185">Reference proteome</keyword>
<name>A0A3P6TD94_DIBLA</name>
<dbReference type="EMBL" id="UYRU01042908">
    <property type="protein sequence ID" value="VDK78775.1"/>
    <property type="molecule type" value="Genomic_DNA"/>
</dbReference>
<evidence type="ECO:0000313" key="3">
    <source>
        <dbReference type="Proteomes" id="UP000281553"/>
    </source>
</evidence>
<reference evidence="2 3" key="1">
    <citation type="submission" date="2018-11" db="EMBL/GenBank/DDBJ databases">
        <authorList>
            <consortium name="Pathogen Informatics"/>
        </authorList>
    </citation>
    <scope>NUCLEOTIDE SEQUENCE [LARGE SCALE GENOMIC DNA]</scope>
</reference>
<organism evidence="2 3">
    <name type="scientific">Dibothriocephalus latus</name>
    <name type="common">Fish tapeworm</name>
    <name type="synonym">Diphyllobothrium latum</name>
    <dbReference type="NCBI Taxonomy" id="60516"/>
    <lineage>
        <taxon>Eukaryota</taxon>
        <taxon>Metazoa</taxon>
        <taxon>Spiralia</taxon>
        <taxon>Lophotrochozoa</taxon>
        <taxon>Platyhelminthes</taxon>
        <taxon>Cestoda</taxon>
        <taxon>Eucestoda</taxon>
        <taxon>Diphyllobothriidea</taxon>
        <taxon>Diphyllobothriidae</taxon>
        <taxon>Dibothriocephalus</taxon>
    </lineage>
</organism>
<dbReference type="PANTHER" id="PTHR14465:SF0">
    <property type="entry name" value="IQ DOMAIN-CONTAINING PROTEIN H"/>
    <property type="match status" value="1"/>
</dbReference>
<proteinExistence type="predicted"/>
<evidence type="ECO:0000313" key="2">
    <source>
        <dbReference type="EMBL" id="VDK78775.1"/>
    </source>
</evidence>
<protein>
    <recommendedName>
        <fullName evidence="1">IQCH-like ATP-grasp domain-containing protein</fullName>
    </recommendedName>
</protein>
<dbReference type="Pfam" id="PF24923">
    <property type="entry name" value="ATP-grasp_IQCH"/>
    <property type="match status" value="2"/>
</dbReference>
<dbReference type="AlphaFoldDB" id="A0A3P6TD94"/>
<feature type="domain" description="IQCH-like ATP-grasp" evidence="1">
    <location>
        <begin position="329"/>
        <end position="451"/>
    </location>
</feature>
<dbReference type="OrthoDB" id="2117703at2759"/>
<dbReference type="InterPro" id="IPR056855">
    <property type="entry name" value="ATP-grasp_IQCH"/>
</dbReference>
<accession>A0A3P6TD94</accession>
<gene>
    <name evidence="2" type="ORF">DILT_LOCUS2971</name>
</gene>
<sequence>MVGSGHRVDPSEAFKELGNNWEEFKASKRVIIHLASVSLTQQQRSILQKAGELNTLESHHFGRLCDIRDANVDVILITRSPVGKNLLEYYDRLLRLLPAIRSGKAGAKSSQRSRYLIVVPEAVNSFDKPGCPPFCLSSLLKYSPRALQSMKAFIKGRPALVVPGAASHIDDYYVADYFAAALLAPSLQTAKLFNAKTTIRRVVSMLSEKQLTENRTGNEEMDLDPRARLLQAPGDYDVYEEEQFYETLAQLITANLPSRVYAFKIDFSYNSSLGDLGAGGVPCWSRDIRLTVFSPPRTRHLSVPREFARMPARSCPNRLLPRAQNRVGGGVIEAMPPAQDWTNLSIEVVIYPDKSTKVLCSGDQLHAGRKLSCWGWIVPMTSVDPAWVNKVSRALIDDCASRGLKGYFTIDLVTFFHEESAEQLLWITGIRPGYSANLAMFQLVGMLADADFVIDAQTGTHQLLATPTQDVGKVNPPQEKNGSAFTLFSELKQENLGIISVGNSLPNALRLFINHLKLLHTEINCPKMQGQGCISDCIRESTSILELSQENVKNAARRKQSSTTSTDAVINDQE</sequence>